<dbReference type="GO" id="GO:0022900">
    <property type="term" value="P:electron transport chain"/>
    <property type="evidence" value="ECO:0007669"/>
    <property type="project" value="InterPro"/>
</dbReference>
<keyword evidence="6" id="KW-0472">Membrane</keyword>
<dbReference type="RefSeq" id="WP_068881908.1">
    <property type="nucleotide sequence ID" value="NZ_LNTU01000012.1"/>
</dbReference>
<keyword evidence="5" id="KW-0249">Electron transport</keyword>
<dbReference type="PANTHER" id="PTHR12219:SF8">
    <property type="entry name" value="NADH DEHYDROGENASE [UBIQUINONE] IRON-SULFUR PROTEIN 4, MITOCHONDRIAL"/>
    <property type="match status" value="1"/>
</dbReference>
<evidence type="ECO:0000313" key="9">
    <source>
        <dbReference type="Proteomes" id="UP000070107"/>
    </source>
</evidence>
<dbReference type="InterPro" id="IPR038532">
    <property type="entry name" value="NDUFS4-like_sf"/>
</dbReference>
<comment type="caution">
    <text evidence="8">The sequence shown here is derived from an EMBL/GenBank/DDBJ whole genome shotgun (WGS) entry which is preliminary data.</text>
</comment>
<evidence type="ECO:0000256" key="7">
    <source>
        <dbReference type="SAM" id="MobiDB-lite"/>
    </source>
</evidence>
<dbReference type="PANTHER" id="PTHR12219">
    <property type="entry name" value="NADH-UBIQUINONE OXIDOREDUCTASE"/>
    <property type="match status" value="1"/>
</dbReference>
<keyword evidence="9" id="KW-1185">Reference proteome</keyword>
<gene>
    <name evidence="8" type="ORF">ATN84_10345</name>
</gene>
<evidence type="ECO:0000256" key="3">
    <source>
        <dbReference type="ARBA" id="ARBA00022660"/>
    </source>
</evidence>
<evidence type="ECO:0000256" key="2">
    <source>
        <dbReference type="ARBA" id="ARBA00022448"/>
    </source>
</evidence>
<accession>A0A135HX00</accession>
<name>A0A135HX00_9HYPH</name>
<keyword evidence="4" id="KW-0809">Transit peptide</keyword>
<reference evidence="8 9" key="1">
    <citation type="submission" date="2015-11" db="EMBL/GenBank/DDBJ databases">
        <title>Draft genome sequence of Paramesorhizobium deserti A-3-E, a strain highly resistant to diverse beta-lactam antibiotics.</title>
        <authorList>
            <person name="Lv R."/>
            <person name="Yang X."/>
            <person name="Fang N."/>
            <person name="Guo J."/>
            <person name="Luo X."/>
            <person name="Peng F."/>
            <person name="Yang R."/>
            <person name="Cui Y."/>
            <person name="Fang C."/>
            <person name="Song Y."/>
        </authorList>
    </citation>
    <scope>NUCLEOTIDE SEQUENCE [LARGE SCALE GENOMIC DNA]</scope>
    <source>
        <strain evidence="8 9">A-3-E</strain>
    </source>
</reference>
<dbReference type="STRING" id="1494590.ATN84_10345"/>
<evidence type="ECO:0000256" key="4">
    <source>
        <dbReference type="ARBA" id="ARBA00022946"/>
    </source>
</evidence>
<keyword evidence="3" id="KW-0679">Respiratory chain</keyword>
<dbReference type="InterPro" id="IPR006885">
    <property type="entry name" value="NADH_UbQ_FeS_4_mit-like"/>
</dbReference>
<sequence length="101" mass="11882">MVARIYRPAKTAMQSGKAKTKSWLLEFEPETPRKVEPLMGYTSSGDMKSQIRLFFDTQEEAVAYAERNGIAYRLDEPKEAKRRKVSYSDNFKYDRQQPWTH</sequence>
<dbReference type="Pfam" id="PF04800">
    <property type="entry name" value="NDUS4"/>
    <property type="match status" value="1"/>
</dbReference>
<organism evidence="8 9">
    <name type="scientific">Paramesorhizobium deserti</name>
    <dbReference type="NCBI Taxonomy" id="1494590"/>
    <lineage>
        <taxon>Bacteria</taxon>
        <taxon>Pseudomonadati</taxon>
        <taxon>Pseudomonadota</taxon>
        <taxon>Alphaproteobacteria</taxon>
        <taxon>Hyphomicrobiales</taxon>
        <taxon>Phyllobacteriaceae</taxon>
        <taxon>Paramesorhizobium</taxon>
    </lineage>
</organism>
<protein>
    <submittedName>
        <fullName evidence="8">ETC complex I subunit</fullName>
    </submittedName>
</protein>
<keyword evidence="2" id="KW-0813">Transport</keyword>
<dbReference type="Proteomes" id="UP000070107">
    <property type="component" value="Unassembled WGS sequence"/>
</dbReference>
<proteinExistence type="predicted"/>
<dbReference type="AlphaFoldDB" id="A0A135HX00"/>
<dbReference type="GO" id="GO:0016020">
    <property type="term" value="C:membrane"/>
    <property type="evidence" value="ECO:0007669"/>
    <property type="project" value="UniProtKB-SubCell"/>
</dbReference>
<dbReference type="OrthoDB" id="9799572at2"/>
<evidence type="ECO:0000313" key="8">
    <source>
        <dbReference type="EMBL" id="KXF77723.1"/>
    </source>
</evidence>
<evidence type="ECO:0000256" key="6">
    <source>
        <dbReference type="ARBA" id="ARBA00023136"/>
    </source>
</evidence>
<evidence type="ECO:0000256" key="5">
    <source>
        <dbReference type="ARBA" id="ARBA00022982"/>
    </source>
</evidence>
<dbReference type="Gene3D" id="3.30.160.190">
    <property type="entry name" value="atu1810 like domain"/>
    <property type="match status" value="1"/>
</dbReference>
<comment type="subcellular location">
    <subcellularLocation>
        <location evidence="1">Membrane</location>
    </subcellularLocation>
</comment>
<evidence type="ECO:0000256" key="1">
    <source>
        <dbReference type="ARBA" id="ARBA00004370"/>
    </source>
</evidence>
<feature type="region of interest" description="Disordered" evidence="7">
    <location>
        <begin position="79"/>
        <end position="101"/>
    </location>
</feature>
<dbReference type="EMBL" id="LNTU01000012">
    <property type="protein sequence ID" value="KXF77723.1"/>
    <property type="molecule type" value="Genomic_DNA"/>
</dbReference>